<dbReference type="GO" id="GO:0006355">
    <property type="term" value="P:regulation of DNA-templated transcription"/>
    <property type="evidence" value="ECO:0007669"/>
    <property type="project" value="InterPro"/>
</dbReference>
<evidence type="ECO:0000313" key="3">
    <source>
        <dbReference type="Proteomes" id="UP000307602"/>
    </source>
</evidence>
<reference evidence="2 3" key="1">
    <citation type="submission" date="2019-04" db="EMBL/GenBank/DDBJ databases">
        <authorList>
            <person name="Liu A."/>
        </authorList>
    </citation>
    <scope>NUCLEOTIDE SEQUENCE [LARGE SCALE GENOMIC DNA]</scope>
    <source>
        <strain evidence="2 3">RZ03</strain>
    </source>
</reference>
<proteinExistence type="predicted"/>
<dbReference type="SUPFAM" id="SSF46894">
    <property type="entry name" value="C-terminal effector domain of the bipartite response regulators"/>
    <property type="match status" value="1"/>
</dbReference>
<dbReference type="InterPro" id="IPR016032">
    <property type="entry name" value="Sig_transdc_resp-reg_C-effctor"/>
</dbReference>
<dbReference type="SUPFAM" id="SSF48452">
    <property type="entry name" value="TPR-like"/>
    <property type="match status" value="1"/>
</dbReference>
<organism evidence="2 3">
    <name type="scientific">Flavivirga rizhaonensis</name>
    <dbReference type="NCBI Taxonomy" id="2559571"/>
    <lineage>
        <taxon>Bacteria</taxon>
        <taxon>Pseudomonadati</taxon>
        <taxon>Bacteroidota</taxon>
        <taxon>Flavobacteriia</taxon>
        <taxon>Flavobacteriales</taxon>
        <taxon>Flavobacteriaceae</taxon>
        <taxon>Flavivirga</taxon>
    </lineage>
</organism>
<evidence type="ECO:0000313" key="2">
    <source>
        <dbReference type="EMBL" id="TGV01877.1"/>
    </source>
</evidence>
<evidence type="ECO:0008006" key="4">
    <source>
        <dbReference type="Google" id="ProtNLM"/>
    </source>
</evidence>
<keyword evidence="3" id="KW-1185">Reference proteome</keyword>
<keyword evidence="1" id="KW-1133">Transmembrane helix</keyword>
<feature type="transmembrane region" description="Helical" evidence="1">
    <location>
        <begin position="346"/>
        <end position="364"/>
    </location>
</feature>
<keyword evidence="1" id="KW-0812">Transmembrane</keyword>
<dbReference type="GO" id="GO:0003677">
    <property type="term" value="F:DNA binding"/>
    <property type="evidence" value="ECO:0007669"/>
    <property type="project" value="InterPro"/>
</dbReference>
<protein>
    <recommendedName>
        <fullName evidence="4">HTH luxR-type domain-containing protein</fullName>
    </recommendedName>
</protein>
<dbReference type="Gene3D" id="1.25.40.10">
    <property type="entry name" value="Tetratricopeptide repeat domain"/>
    <property type="match status" value="2"/>
</dbReference>
<keyword evidence="1" id="KW-0472">Membrane</keyword>
<dbReference type="EMBL" id="SRSO01000019">
    <property type="protein sequence ID" value="TGV01877.1"/>
    <property type="molecule type" value="Genomic_DNA"/>
</dbReference>
<comment type="caution">
    <text evidence="2">The sequence shown here is derived from an EMBL/GenBank/DDBJ whole genome shotgun (WGS) entry which is preliminary data.</text>
</comment>
<dbReference type="OrthoDB" id="1090267at2"/>
<gene>
    <name evidence="2" type="ORF">EM932_13660</name>
</gene>
<accession>A0A4S1DV03</accession>
<dbReference type="RefSeq" id="WP_135877749.1">
    <property type="nucleotide sequence ID" value="NZ_SRSO01000019.1"/>
</dbReference>
<sequence length="516" mass="60196">MCFGSLHAQQFKTHFYEGLFDSNVTNDSIFHVLQKTKKQANFKKDTTLLIKSLISLSTYERYRLNYNQAFNNAGEALIIAEAKDDSQLKAKAYEELGVLTYLYKQNEESGDYFLKAHKLYKSLYKNGGVNISDLYQSHYNLVMHYQSIEHQSNLKAHIDTCHGLAKQFKVNTVYDLYLKEKKASLEEWNNKYNKAIKLLESIAFQLENIESNTQLKEGDRHFLLIVYGRIANIYLKLNKLNLAEIYFEKFVKVNGVIGETTFYRSFLYSRYAEVLSKLGKYNKAYEYEQKSNSIGNAYLNPRNDRNKGFLTIRNPYKEQLIKKNEQINIKNLELAKNKEEILRFRILFFMILLILVIVVVLVRSRVRLLKFQKKQEVSNELLNIKNKELTSNTLQLIEKEEVIKKLSSYIKESNPDKRSLSLLKSIEHSSTSLWDTFNTRFKEQNIGFYARLQKKVPNLSSSDLKLCALIKLNFSGKEMAYLLGISLGSVHVARHRLRKKMNLNRGVNLTNFINSI</sequence>
<name>A0A4S1DV03_9FLAO</name>
<evidence type="ECO:0000256" key="1">
    <source>
        <dbReference type="SAM" id="Phobius"/>
    </source>
</evidence>
<dbReference type="InterPro" id="IPR011990">
    <property type="entry name" value="TPR-like_helical_dom_sf"/>
</dbReference>
<dbReference type="Proteomes" id="UP000307602">
    <property type="component" value="Unassembled WGS sequence"/>
</dbReference>
<dbReference type="AlphaFoldDB" id="A0A4S1DV03"/>